<evidence type="ECO:0000313" key="2">
    <source>
        <dbReference type="EMBL" id="GGQ98455.1"/>
    </source>
</evidence>
<feature type="compositionally biased region" description="Polar residues" evidence="1">
    <location>
        <begin position="41"/>
        <end position="51"/>
    </location>
</feature>
<feature type="compositionally biased region" description="Pro residues" evidence="1">
    <location>
        <begin position="1"/>
        <end position="11"/>
    </location>
</feature>
<name>A0A918F1D6_9ACTN</name>
<gene>
    <name evidence="2" type="ORF">GCM10010280_52730</name>
</gene>
<sequence length="72" mass="7784">MLPGPAGPPPRASALAPRVLPHREWHEPGDGMRHRPRRTRQPTASPTSRNGTVPAAVEEVFGRVLDGFDPGD</sequence>
<feature type="region of interest" description="Disordered" evidence="1">
    <location>
        <begin position="1"/>
        <end position="55"/>
    </location>
</feature>
<reference evidence="2" key="1">
    <citation type="journal article" date="2014" name="Int. J. Syst. Evol. Microbiol.">
        <title>Complete genome sequence of Corynebacterium casei LMG S-19264T (=DSM 44701T), isolated from a smear-ripened cheese.</title>
        <authorList>
            <consortium name="US DOE Joint Genome Institute (JGI-PGF)"/>
            <person name="Walter F."/>
            <person name="Albersmeier A."/>
            <person name="Kalinowski J."/>
            <person name="Ruckert C."/>
        </authorList>
    </citation>
    <scope>NUCLEOTIDE SEQUENCE</scope>
    <source>
        <strain evidence="2">JCM 4403</strain>
    </source>
</reference>
<dbReference type="EMBL" id="BMTU01000012">
    <property type="protein sequence ID" value="GGQ98455.1"/>
    <property type="molecule type" value="Genomic_DNA"/>
</dbReference>
<feature type="compositionally biased region" description="Basic and acidic residues" evidence="1">
    <location>
        <begin position="21"/>
        <end position="33"/>
    </location>
</feature>
<dbReference type="AlphaFoldDB" id="A0A918F1D6"/>
<reference evidence="2" key="2">
    <citation type="submission" date="2020-09" db="EMBL/GenBank/DDBJ databases">
        <authorList>
            <person name="Sun Q."/>
            <person name="Ohkuma M."/>
        </authorList>
    </citation>
    <scope>NUCLEOTIDE SEQUENCE</scope>
    <source>
        <strain evidence="2">JCM 4403</strain>
    </source>
</reference>
<accession>A0A918F1D6</accession>
<evidence type="ECO:0000313" key="3">
    <source>
        <dbReference type="Proteomes" id="UP000656732"/>
    </source>
</evidence>
<organism evidence="2 3">
    <name type="scientific">Streptomyces pilosus</name>
    <dbReference type="NCBI Taxonomy" id="28893"/>
    <lineage>
        <taxon>Bacteria</taxon>
        <taxon>Bacillati</taxon>
        <taxon>Actinomycetota</taxon>
        <taxon>Actinomycetes</taxon>
        <taxon>Kitasatosporales</taxon>
        <taxon>Streptomycetaceae</taxon>
        <taxon>Streptomyces</taxon>
    </lineage>
</organism>
<keyword evidence="3" id="KW-1185">Reference proteome</keyword>
<proteinExistence type="predicted"/>
<comment type="caution">
    <text evidence="2">The sequence shown here is derived from an EMBL/GenBank/DDBJ whole genome shotgun (WGS) entry which is preliminary data.</text>
</comment>
<evidence type="ECO:0000256" key="1">
    <source>
        <dbReference type="SAM" id="MobiDB-lite"/>
    </source>
</evidence>
<protein>
    <submittedName>
        <fullName evidence="2">Uncharacterized protein</fullName>
    </submittedName>
</protein>
<dbReference type="Proteomes" id="UP000656732">
    <property type="component" value="Unassembled WGS sequence"/>
</dbReference>